<dbReference type="Gene3D" id="3.40.190.10">
    <property type="entry name" value="Periplasmic binding protein-like II"/>
    <property type="match status" value="1"/>
</dbReference>
<feature type="domain" description="Solute-binding protein family 5" evidence="3">
    <location>
        <begin position="152"/>
        <end position="516"/>
    </location>
</feature>
<sequence>MGGGDVRGGVGGVKRFSVRIGKPDYRACDPCAEPDLSRPTEWRETKFTGLAYASRLRHLAQHEPRVDGTNSDRETYMKHLLTPRAILLASALAIAPAAYAETPADTLVVAATIDDIITLDPAQAFEFSGIDVTINLYDRLVDFDPMDLEAGFQPSLAESWEVSEDGKSITFTIRDGATFHSGNPVRAEDAAWSLQRVVKLNKTPAFILTQFGFTPENVEEKITFEGNKLTLNLDKPYAQSFVLNCLTAGVASILDKEAVMANAEGEDMGNAWLSTNAAGSGAYTLGGWRANEAVQLAANEDYWQGAPEMKRVVIRNVAESSAQRLLLEQGDIDVARDLTPTDVDAVREVDGLKIQEEPKGRILYMGLNQKDELLSNPAVIEAMKHLVDYEGISDSFLKGIFVPHQSFLPKGYLGALDENPWTYDVEKAKQILADAGVEGGTITTKIRDLREYIDVAQTLQASMAEAGLTLEIEQMTGAQVLDAYRAREVPIFLGEWGPDYSDPNTNAATFAFNPDNSDEAQATGLLAWRNAYAVPEEMGAATEAATLEQDSEKRAEMYKDIQRQYQEEAPIIPLFIRVANTGLQENVENWTSGGTVTNAMYRSVTKGE</sequence>
<dbReference type="InterPro" id="IPR039424">
    <property type="entry name" value="SBP_5"/>
</dbReference>
<dbReference type="GO" id="GO:0030288">
    <property type="term" value="C:outer membrane-bounded periplasmic space"/>
    <property type="evidence" value="ECO:0007669"/>
    <property type="project" value="UniProtKB-ARBA"/>
</dbReference>
<organism evidence="4 5">
    <name type="scientific">Paracoccus saliphilus</name>
    <dbReference type="NCBI Taxonomy" id="405559"/>
    <lineage>
        <taxon>Bacteria</taxon>
        <taxon>Pseudomonadati</taxon>
        <taxon>Pseudomonadota</taxon>
        <taxon>Alphaproteobacteria</taxon>
        <taxon>Rhodobacterales</taxon>
        <taxon>Paracoccaceae</taxon>
        <taxon>Paracoccus</taxon>
    </lineage>
</organism>
<comment type="caution">
    <text evidence="4">The sequence shown here is derived from an EMBL/GenBank/DDBJ whole genome shotgun (WGS) entry which is preliminary data.</text>
</comment>
<accession>A0AA46A6S2</accession>
<dbReference type="Gene3D" id="3.10.105.10">
    <property type="entry name" value="Dipeptide-binding Protein, Domain 3"/>
    <property type="match status" value="1"/>
</dbReference>
<dbReference type="SUPFAM" id="SSF53850">
    <property type="entry name" value="Periplasmic binding protein-like II"/>
    <property type="match status" value="1"/>
</dbReference>
<dbReference type="Pfam" id="PF00496">
    <property type="entry name" value="SBP_bac_5"/>
    <property type="match status" value="1"/>
</dbReference>
<evidence type="ECO:0000256" key="2">
    <source>
        <dbReference type="ARBA" id="ARBA00005695"/>
    </source>
</evidence>
<dbReference type="PIRSF" id="PIRSF002741">
    <property type="entry name" value="MppA"/>
    <property type="match status" value="1"/>
</dbReference>
<comment type="subcellular location">
    <subcellularLocation>
        <location evidence="1">Periplasm</location>
    </subcellularLocation>
</comment>
<dbReference type="Gene3D" id="3.90.76.10">
    <property type="entry name" value="Dipeptide-binding Protein, Domain 1"/>
    <property type="match status" value="1"/>
</dbReference>
<protein>
    <submittedName>
        <fullName evidence="4">Peptide/nickel transport system substrate-binding protein</fullName>
    </submittedName>
</protein>
<dbReference type="GO" id="GO:0043190">
    <property type="term" value="C:ATP-binding cassette (ABC) transporter complex"/>
    <property type="evidence" value="ECO:0007669"/>
    <property type="project" value="InterPro"/>
</dbReference>
<dbReference type="InterPro" id="IPR030678">
    <property type="entry name" value="Peptide/Ni-bd"/>
</dbReference>
<gene>
    <name evidence="4" type="ORF">SAMN05421772_11316</name>
</gene>
<dbReference type="AlphaFoldDB" id="A0AA46A6S2"/>
<evidence type="ECO:0000256" key="1">
    <source>
        <dbReference type="ARBA" id="ARBA00004418"/>
    </source>
</evidence>
<comment type="similarity">
    <text evidence="2">Belongs to the bacterial solute-binding protein 5 family.</text>
</comment>
<dbReference type="PANTHER" id="PTHR30290:SF34">
    <property type="entry name" value="ABC TRANSPORTER, PERIPLASMIC OLIGO-PEPTIDE BINDING PROTEIN, PUTATIVE-RELATED"/>
    <property type="match status" value="1"/>
</dbReference>
<dbReference type="EMBL" id="FTOU01000013">
    <property type="protein sequence ID" value="SIT03004.1"/>
    <property type="molecule type" value="Genomic_DNA"/>
</dbReference>
<dbReference type="InterPro" id="IPR000914">
    <property type="entry name" value="SBP_5_dom"/>
</dbReference>
<reference evidence="4 5" key="1">
    <citation type="submission" date="2017-01" db="EMBL/GenBank/DDBJ databases">
        <authorList>
            <person name="Varghese N."/>
            <person name="Submissions S."/>
        </authorList>
    </citation>
    <scope>NUCLEOTIDE SEQUENCE [LARGE SCALE GENOMIC DNA]</scope>
    <source>
        <strain evidence="4 5">DSM 18447</strain>
    </source>
</reference>
<evidence type="ECO:0000259" key="3">
    <source>
        <dbReference type="Pfam" id="PF00496"/>
    </source>
</evidence>
<evidence type="ECO:0000313" key="4">
    <source>
        <dbReference type="EMBL" id="SIT03004.1"/>
    </source>
</evidence>
<dbReference type="Proteomes" id="UP000186216">
    <property type="component" value="Unassembled WGS sequence"/>
</dbReference>
<name>A0AA46A6S2_9RHOB</name>
<proteinExistence type="inferred from homology"/>
<dbReference type="GO" id="GO:1904680">
    <property type="term" value="F:peptide transmembrane transporter activity"/>
    <property type="evidence" value="ECO:0007669"/>
    <property type="project" value="TreeGrafter"/>
</dbReference>
<dbReference type="PANTHER" id="PTHR30290">
    <property type="entry name" value="PERIPLASMIC BINDING COMPONENT OF ABC TRANSPORTER"/>
    <property type="match status" value="1"/>
</dbReference>
<dbReference type="CDD" id="cd08512">
    <property type="entry name" value="PBP2_NikA_DppA_OppA_like_7"/>
    <property type="match status" value="1"/>
</dbReference>
<evidence type="ECO:0000313" key="5">
    <source>
        <dbReference type="Proteomes" id="UP000186216"/>
    </source>
</evidence>
<dbReference type="GO" id="GO:0015833">
    <property type="term" value="P:peptide transport"/>
    <property type="evidence" value="ECO:0007669"/>
    <property type="project" value="TreeGrafter"/>
</dbReference>